<gene>
    <name evidence="2" type="ORF">IEQ34_021853</name>
</gene>
<feature type="compositionally biased region" description="Acidic residues" evidence="1">
    <location>
        <begin position="118"/>
        <end position="130"/>
    </location>
</feature>
<evidence type="ECO:0000313" key="2">
    <source>
        <dbReference type="EMBL" id="KAH0448053.1"/>
    </source>
</evidence>
<proteinExistence type="predicted"/>
<feature type="region of interest" description="Disordered" evidence="1">
    <location>
        <begin position="111"/>
        <end position="130"/>
    </location>
</feature>
<accession>A0AAV7FXD8</accession>
<evidence type="ECO:0000256" key="1">
    <source>
        <dbReference type="SAM" id="MobiDB-lite"/>
    </source>
</evidence>
<dbReference type="Proteomes" id="UP000775213">
    <property type="component" value="Unassembled WGS sequence"/>
</dbReference>
<comment type="caution">
    <text evidence="2">The sequence shown here is derived from an EMBL/GenBank/DDBJ whole genome shotgun (WGS) entry which is preliminary data.</text>
</comment>
<dbReference type="EMBL" id="JAGFBR010000019">
    <property type="protein sequence ID" value="KAH0448053.1"/>
    <property type="molecule type" value="Genomic_DNA"/>
</dbReference>
<name>A0AAV7FXD8_DENCH</name>
<sequence length="130" mass="15192">MKAENELFFIFLILPKNENKFLLNPLKSLLNIGYEQEEIRDDITRRESNGREVRKGVRTILSEIDRDPLLPMKAQCSFLEVEMKASQEDVEMISSLIVVLQLLSPQINKSMDKYDESKESEDEKDEELKI</sequence>
<reference evidence="2 3" key="1">
    <citation type="journal article" date="2021" name="Hortic Res">
        <title>Chromosome-scale assembly of the Dendrobium chrysotoxum genome enhances the understanding of orchid evolution.</title>
        <authorList>
            <person name="Zhang Y."/>
            <person name="Zhang G.Q."/>
            <person name="Zhang D."/>
            <person name="Liu X.D."/>
            <person name="Xu X.Y."/>
            <person name="Sun W.H."/>
            <person name="Yu X."/>
            <person name="Zhu X."/>
            <person name="Wang Z.W."/>
            <person name="Zhao X."/>
            <person name="Zhong W.Y."/>
            <person name="Chen H."/>
            <person name="Yin W.L."/>
            <person name="Huang T."/>
            <person name="Niu S.C."/>
            <person name="Liu Z.J."/>
        </authorList>
    </citation>
    <scope>NUCLEOTIDE SEQUENCE [LARGE SCALE GENOMIC DNA]</scope>
    <source>
        <strain evidence="2">Lindl</strain>
    </source>
</reference>
<dbReference type="AlphaFoldDB" id="A0AAV7FXD8"/>
<evidence type="ECO:0000313" key="3">
    <source>
        <dbReference type="Proteomes" id="UP000775213"/>
    </source>
</evidence>
<keyword evidence="3" id="KW-1185">Reference proteome</keyword>
<protein>
    <submittedName>
        <fullName evidence="2">Uncharacterized protein</fullName>
    </submittedName>
</protein>
<organism evidence="2 3">
    <name type="scientific">Dendrobium chrysotoxum</name>
    <name type="common">Orchid</name>
    <dbReference type="NCBI Taxonomy" id="161865"/>
    <lineage>
        <taxon>Eukaryota</taxon>
        <taxon>Viridiplantae</taxon>
        <taxon>Streptophyta</taxon>
        <taxon>Embryophyta</taxon>
        <taxon>Tracheophyta</taxon>
        <taxon>Spermatophyta</taxon>
        <taxon>Magnoliopsida</taxon>
        <taxon>Liliopsida</taxon>
        <taxon>Asparagales</taxon>
        <taxon>Orchidaceae</taxon>
        <taxon>Epidendroideae</taxon>
        <taxon>Malaxideae</taxon>
        <taxon>Dendrobiinae</taxon>
        <taxon>Dendrobium</taxon>
    </lineage>
</organism>